<keyword evidence="1" id="KW-0732">Signal</keyword>
<dbReference type="AlphaFoldDB" id="A0A6L2JGG9"/>
<dbReference type="InterPro" id="IPR036691">
    <property type="entry name" value="Endo/exonu/phosph_ase_sf"/>
</dbReference>
<organism evidence="2">
    <name type="scientific">Tanacetum cinerariifolium</name>
    <name type="common">Dalmatian daisy</name>
    <name type="synonym">Chrysanthemum cinerariifolium</name>
    <dbReference type="NCBI Taxonomy" id="118510"/>
    <lineage>
        <taxon>Eukaryota</taxon>
        <taxon>Viridiplantae</taxon>
        <taxon>Streptophyta</taxon>
        <taxon>Embryophyta</taxon>
        <taxon>Tracheophyta</taxon>
        <taxon>Spermatophyta</taxon>
        <taxon>Magnoliopsida</taxon>
        <taxon>eudicotyledons</taxon>
        <taxon>Gunneridae</taxon>
        <taxon>Pentapetalae</taxon>
        <taxon>asterids</taxon>
        <taxon>campanulids</taxon>
        <taxon>Asterales</taxon>
        <taxon>Asteraceae</taxon>
        <taxon>Asteroideae</taxon>
        <taxon>Anthemideae</taxon>
        <taxon>Anthemidinae</taxon>
        <taxon>Tanacetum</taxon>
    </lineage>
</organism>
<accession>A0A6L2JGG9</accession>
<keyword evidence="2" id="KW-0695">RNA-directed DNA polymerase</keyword>
<dbReference type="PANTHER" id="PTHR33116">
    <property type="entry name" value="REVERSE TRANSCRIPTASE ZINC-BINDING DOMAIN-CONTAINING PROTEIN-RELATED-RELATED"/>
    <property type="match status" value="1"/>
</dbReference>
<name>A0A6L2JGG9_TANCI</name>
<proteinExistence type="predicted"/>
<keyword evidence="2" id="KW-0808">Transferase</keyword>
<protein>
    <submittedName>
        <fullName evidence="2">RNA-directed DNA polymerase, eukaryota, reverse transcriptase zinc-binding domain protein</fullName>
    </submittedName>
</protein>
<dbReference type="PANTHER" id="PTHR33116:SF79">
    <property type="entry name" value="REVERSE TRANSCRIPTASE DOMAIN, ZINC FINGER, CCHC-TYPE-RELATED"/>
    <property type="match status" value="1"/>
</dbReference>
<dbReference type="Gene3D" id="3.60.10.10">
    <property type="entry name" value="Endonuclease/exonuclease/phosphatase"/>
    <property type="match status" value="1"/>
</dbReference>
<feature type="chain" id="PRO_5026774605" evidence="1">
    <location>
        <begin position="25"/>
        <end position="537"/>
    </location>
</feature>
<keyword evidence="2" id="KW-0548">Nucleotidyltransferase</keyword>
<dbReference type="SUPFAM" id="SSF56219">
    <property type="entry name" value="DNase I-like"/>
    <property type="match status" value="1"/>
</dbReference>
<evidence type="ECO:0000256" key="1">
    <source>
        <dbReference type="SAM" id="SignalP"/>
    </source>
</evidence>
<comment type="caution">
    <text evidence="2">The sequence shown here is derived from an EMBL/GenBank/DDBJ whole genome shotgun (WGS) entry which is preliminary data.</text>
</comment>
<evidence type="ECO:0000313" key="2">
    <source>
        <dbReference type="EMBL" id="GEU35782.1"/>
    </source>
</evidence>
<feature type="signal peptide" evidence="1">
    <location>
        <begin position="1"/>
        <end position="24"/>
    </location>
</feature>
<dbReference type="EMBL" id="BKCJ010000730">
    <property type="protein sequence ID" value="GEU35782.1"/>
    <property type="molecule type" value="Genomic_DNA"/>
</dbReference>
<dbReference type="GO" id="GO:0003964">
    <property type="term" value="F:RNA-directed DNA polymerase activity"/>
    <property type="evidence" value="ECO:0007669"/>
    <property type="project" value="UniProtKB-KW"/>
</dbReference>
<gene>
    <name evidence="2" type="ORF">Tci_007760</name>
</gene>
<reference evidence="2" key="1">
    <citation type="journal article" date="2019" name="Sci. Rep.">
        <title>Draft genome of Tanacetum cinerariifolium, the natural source of mosquito coil.</title>
        <authorList>
            <person name="Yamashiro T."/>
            <person name="Shiraishi A."/>
            <person name="Satake H."/>
            <person name="Nakayama K."/>
        </authorList>
    </citation>
    <scope>NUCLEOTIDE SEQUENCE</scope>
</reference>
<sequence>MSAKFFYIFLSLRACCGSLSSSEADSDGGDIFKSISAAVHSKTFGESSVADSVGNMTVEEYHRVCDMRHASALDFASLESQISAILAAIEVEIEHLLDEGESIFLGDFNEVRSKQERFGTSFNALGANAFNSFISMAGLVDLPLDGYKYTWLHKSSSKISKLDRLADVDKILDQGNGSDDIVNERKRSQIAIRGVLVEGDWIDEPSIISFEQHRDLEIKCAVWDCGSNKSLGPDGFTFDFYHRYWKLIDQDVVNVISEFFSSGLYKGIQVDESLTLSHLFYADDSVFIGKWDKSNINVIVSVLKCFFLASGLKINLHKSKLMGINIPQEDVSMAANSTGCTTLTVPFNYLSVKALLFKWVWRFITNDSSLWYRCIKAIYGDRGALDSSGILARRSPWTDIIREFHSLSSKGINLHAFVKKKVGDGEKTLFWEDSWLSDPPLKNIFPRLYTLETNKHASVAAKFRDTSMSASFRRVPRGGLEEEQFQLLVDKLHLLFFLVSKIDGFGPLILGVSSRLSRHAHILMITYCRLLGLPRDG</sequence>